<dbReference type="EMBL" id="CADCUG010000108">
    <property type="protein sequence ID" value="CAA9343787.1"/>
    <property type="molecule type" value="Genomic_DNA"/>
</dbReference>
<dbReference type="Pfam" id="PF19300">
    <property type="entry name" value="BPD_transp_1_N"/>
    <property type="match status" value="1"/>
</dbReference>
<feature type="transmembrane region" description="Helical" evidence="7">
    <location>
        <begin position="121"/>
        <end position="142"/>
    </location>
</feature>
<feature type="transmembrane region" description="Helical" evidence="7">
    <location>
        <begin position="163"/>
        <end position="185"/>
    </location>
</feature>
<name>A0A6J4LWI1_9ACTN</name>
<evidence type="ECO:0000259" key="9">
    <source>
        <dbReference type="PROSITE" id="PS50928"/>
    </source>
</evidence>
<evidence type="ECO:0000256" key="4">
    <source>
        <dbReference type="ARBA" id="ARBA00022692"/>
    </source>
</evidence>
<dbReference type="PANTHER" id="PTHR43376:SF1">
    <property type="entry name" value="OLIGOPEPTIDE TRANSPORT SYSTEM PERMEASE PROTEIN"/>
    <property type="match status" value="1"/>
</dbReference>
<evidence type="ECO:0000256" key="1">
    <source>
        <dbReference type="ARBA" id="ARBA00004651"/>
    </source>
</evidence>
<comment type="subcellular location">
    <subcellularLocation>
        <location evidence="1 7">Cell membrane</location>
        <topology evidence="1 7">Multi-pass membrane protein</topology>
    </subcellularLocation>
</comment>
<dbReference type="GO" id="GO:0055085">
    <property type="term" value="P:transmembrane transport"/>
    <property type="evidence" value="ECO:0007669"/>
    <property type="project" value="InterPro"/>
</dbReference>
<keyword evidence="5 7" id="KW-1133">Transmembrane helix</keyword>
<accession>A0A6J4LWI1</accession>
<evidence type="ECO:0000313" key="10">
    <source>
        <dbReference type="EMBL" id="CAA9343787.1"/>
    </source>
</evidence>
<evidence type="ECO:0000256" key="5">
    <source>
        <dbReference type="ARBA" id="ARBA00022989"/>
    </source>
</evidence>
<protein>
    <submittedName>
        <fullName evidence="10">ABC transporter, permease protein 1 (Cluster 5, nickel/peptides/opines)</fullName>
    </submittedName>
</protein>
<dbReference type="SUPFAM" id="SSF161098">
    <property type="entry name" value="MetI-like"/>
    <property type="match status" value="1"/>
</dbReference>
<keyword evidence="3" id="KW-1003">Cell membrane</keyword>
<dbReference type="InterPro" id="IPR045621">
    <property type="entry name" value="BPD_transp_1_N"/>
</dbReference>
<evidence type="ECO:0000256" key="2">
    <source>
        <dbReference type="ARBA" id="ARBA00022448"/>
    </source>
</evidence>
<keyword evidence="2 7" id="KW-0813">Transport</keyword>
<dbReference type="PANTHER" id="PTHR43376">
    <property type="entry name" value="OLIGOPEPTIDE TRANSPORT SYSTEM PERMEASE PROTEIN"/>
    <property type="match status" value="1"/>
</dbReference>
<dbReference type="Pfam" id="PF00528">
    <property type="entry name" value="BPD_transp_1"/>
    <property type="match status" value="1"/>
</dbReference>
<feature type="region of interest" description="Disordered" evidence="8">
    <location>
        <begin position="1"/>
        <end position="25"/>
    </location>
</feature>
<dbReference type="InterPro" id="IPR035906">
    <property type="entry name" value="MetI-like_sf"/>
</dbReference>
<sequence length="349" mass="37359">MTLAVPGRASAPDVTGPGRDSSARASGGLGRFVAVRLLGAAGTLLFVVLFNFFLFRLLPGDPAARYRAVKSIDPADLAKIRDELTAPIGEQFVAYLRDPLALDGISSWKGQPVWDLVGGRAWPTVVLLGSTTLFAVAIGLWVGIKAGWERGGRFDRLSTGVTLLFYATPEFWLGLLLIMLFSSGIGPFPGIFPSGGVIDPGLDPLSLDGIRSVAHHTVLPVAALTAVYLAEYSLIMRASMVDEIGQNYLMTARAKGLMDRAVRRRHAVPNASLPTITLIFLNIGFIIGGAITVETVFSYPGLGLLTYEAVSEQDYVLMQALFLVFTLSVIVSNLVADVVIAAIDPRIRT</sequence>
<proteinExistence type="inferred from homology"/>
<feature type="transmembrane region" description="Helical" evidence="7">
    <location>
        <begin position="213"/>
        <end position="230"/>
    </location>
</feature>
<dbReference type="AlphaFoldDB" id="A0A6J4LWI1"/>
<dbReference type="InterPro" id="IPR000515">
    <property type="entry name" value="MetI-like"/>
</dbReference>
<reference evidence="10" key="1">
    <citation type="submission" date="2020-02" db="EMBL/GenBank/DDBJ databases">
        <authorList>
            <person name="Meier V. D."/>
        </authorList>
    </citation>
    <scope>NUCLEOTIDE SEQUENCE</scope>
    <source>
        <strain evidence="10">AVDCRST_MAG29</strain>
    </source>
</reference>
<evidence type="ECO:0000256" key="6">
    <source>
        <dbReference type="ARBA" id="ARBA00023136"/>
    </source>
</evidence>
<dbReference type="Gene3D" id="1.10.3720.10">
    <property type="entry name" value="MetI-like"/>
    <property type="match status" value="1"/>
</dbReference>
<organism evidence="10">
    <name type="scientific">uncultured Nocardioidaceae bacterium</name>
    <dbReference type="NCBI Taxonomy" id="253824"/>
    <lineage>
        <taxon>Bacteria</taxon>
        <taxon>Bacillati</taxon>
        <taxon>Actinomycetota</taxon>
        <taxon>Actinomycetes</taxon>
        <taxon>Propionibacteriales</taxon>
        <taxon>Nocardioidaceae</taxon>
        <taxon>environmental samples</taxon>
    </lineage>
</organism>
<feature type="transmembrane region" description="Helical" evidence="7">
    <location>
        <begin position="273"/>
        <end position="297"/>
    </location>
</feature>
<evidence type="ECO:0000256" key="8">
    <source>
        <dbReference type="SAM" id="MobiDB-lite"/>
    </source>
</evidence>
<dbReference type="CDD" id="cd06261">
    <property type="entry name" value="TM_PBP2"/>
    <property type="match status" value="1"/>
</dbReference>
<comment type="similarity">
    <text evidence="7">Belongs to the binding-protein-dependent transport system permease family.</text>
</comment>
<keyword evidence="4 7" id="KW-0812">Transmembrane</keyword>
<feature type="transmembrane region" description="Helical" evidence="7">
    <location>
        <begin position="33"/>
        <end position="55"/>
    </location>
</feature>
<evidence type="ECO:0000256" key="7">
    <source>
        <dbReference type="RuleBase" id="RU363032"/>
    </source>
</evidence>
<dbReference type="GO" id="GO:0005886">
    <property type="term" value="C:plasma membrane"/>
    <property type="evidence" value="ECO:0007669"/>
    <property type="project" value="UniProtKB-SubCell"/>
</dbReference>
<dbReference type="PROSITE" id="PS50928">
    <property type="entry name" value="ABC_TM1"/>
    <property type="match status" value="1"/>
</dbReference>
<evidence type="ECO:0000256" key="3">
    <source>
        <dbReference type="ARBA" id="ARBA00022475"/>
    </source>
</evidence>
<gene>
    <name evidence="10" type="ORF">AVDCRST_MAG29-1747</name>
</gene>
<feature type="transmembrane region" description="Helical" evidence="7">
    <location>
        <begin position="317"/>
        <end position="343"/>
    </location>
</feature>
<keyword evidence="6 7" id="KW-0472">Membrane</keyword>
<feature type="domain" description="ABC transmembrane type-1" evidence="9">
    <location>
        <begin position="121"/>
        <end position="336"/>
    </location>
</feature>